<dbReference type="InterPro" id="IPR001270">
    <property type="entry name" value="ClpA/B"/>
</dbReference>
<dbReference type="PANTHER" id="PTHR11638:SF18">
    <property type="entry name" value="HEAT SHOCK PROTEIN 104"/>
    <property type="match status" value="1"/>
</dbReference>
<evidence type="ECO:0000313" key="5">
    <source>
        <dbReference type="Proteomes" id="UP000271125"/>
    </source>
</evidence>
<dbReference type="Gene3D" id="3.40.50.300">
    <property type="entry name" value="P-loop containing nucleotide triphosphate hydrolases"/>
    <property type="match status" value="1"/>
</dbReference>
<dbReference type="Proteomes" id="UP000271125">
    <property type="component" value="Unassembled WGS sequence"/>
</dbReference>
<dbReference type="Gene3D" id="1.10.1780.10">
    <property type="entry name" value="Clp, N-terminal domain"/>
    <property type="match status" value="1"/>
</dbReference>
<dbReference type="AlphaFoldDB" id="A0A660SN26"/>
<feature type="domain" description="Clp ATPase C-terminal" evidence="3">
    <location>
        <begin position="350"/>
        <end position="437"/>
    </location>
</feature>
<sequence length="442" mass="50792">MKDKSEIIRNFSESSIEIFNEAKNISLQYRGRMDSYHLLWAFLKKENNFLRYILPAHTIIKMIKDKGNFKKESTSNTLIVTKEIQKVLKVAVKIRDKNRNKKVTPPELFSALIKENNIKELLKDYGDKINKFEMEMIKIGYDERKYNIIKSLNLLDKYAKRTIPGQSEACKKIMSILRMVKLGLDLKPERPDGVFLFVGPVGTGKYSMAKAIAKYFSENEFNLLNIDMDLYQDAWDFDKFLNLLLQNIKDKRNANDSGGVVVFNKIDLAHPSIANFLSDALNKGSFAGSDGDNHSFSKHTIIFIPSDKLSEKHDNIGFIKSVKSSDENYLKGIQRSILTCIDDIIPFEKLKPKHLEKVARSNITTVINRISKEYNIHIKYSDDVLEYIAAEAIRMQRGRREVNKLIDDYISLPIVNLFVEKGVSKILISMKNSKVSIIDRSS</sequence>
<protein>
    <recommendedName>
        <fullName evidence="3">Clp ATPase C-terminal domain-containing protein</fullName>
    </recommendedName>
</protein>
<dbReference type="GO" id="GO:0005737">
    <property type="term" value="C:cytoplasm"/>
    <property type="evidence" value="ECO:0007669"/>
    <property type="project" value="TreeGrafter"/>
</dbReference>
<dbReference type="InterPro" id="IPR036628">
    <property type="entry name" value="Clp_N_dom_sf"/>
</dbReference>
<evidence type="ECO:0000313" key="4">
    <source>
        <dbReference type="EMBL" id="RKX71892.1"/>
    </source>
</evidence>
<evidence type="ECO:0000259" key="3">
    <source>
        <dbReference type="SMART" id="SM01086"/>
    </source>
</evidence>
<dbReference type="SMART" id="SM01086">
    <property type="entry name" value="ClpB_D2-small"/>
    <property type="match status" value="1"/>
</dbReference>
<dbReference type="Pfam" id="PF10431">
    <property type="entry name" value="ClpB_D2-small"/>
    <property type="match status" value="1"/>
</dbReference>
<dbReference type="InterPro" id="IPR050130">
    <property type="entry name" value="ClpA_ClpB"/>
</dbReference>
<feature type="non-terminal residue" evidence="4">
    <location>
        <position position="442"/>
    </location>
</feature>
<proteinExistence type="predicted"/>
<accession>A0A660SN26</accession>
<evidence type="ECO:0000256" key="2">
    <source>
        <dbReference type="ARBA" id="ARBA00022840"/>
    </source>
</evidence>
<dbReference type="PRINTS" id="PR00300">
    <property type="entry name" value="CLPPROTEASEA"/>
</dbReference>
<reference evidence="4 5" key="1">
    <citation type="submission" date="2018-06" db="EMBL/GenBank/DDBJ databases">
        <title>Extensive metabolic versatility and redundancy in microbially diverse, dynamic hydrothermal sediments.</title>
        <authorList>
            <person name="Dombrowski N."/>
            <person name="Teske A."/>
            <person name="Baker B.J."/>
        </authorList>
    </citation>
    <scope>NUCLEOTIDE SEQUENCE [LARGE SCALE GENOMIC DNA]</scope>
    <source>
        <strain evidence="4">B10_G13</strain>
    </source>
</reference>
<dbReference type="GO" id="GO:0016887">
    <property type="term" value="F:ATP hydrolysis activity"/>
    <property type="evidence" value="ECO:0007669"/>
    <property type="project" value="InterPro"/>
</dbReference>
<dbReference type="GO" id="GO:0034605">
    <property type="term" value="P:cellular response to heat"/>
    <property type="evidence" value="ECO:0007669"/>
    <property type="project" value="TreeGrafter"/>
</dbReference>
<name>A0A660SN26_UNCT6</name>
<dbReference type="InterPro" id="IPR027417">
    <property type="entry name" value="P-loop_NTPase"/>
</dbReference>
<dbReference type="SUPFAM" id="SSF52540">
    <property type="entry name" value="P-loop containing nucleoside triphosphate hydrolases"/>
    <property type="match status" value="1"/>
</dbReference>
<dbReference type="GO" id="GO:0005524">
    <property type="term" value="F:ATP binding"/>
    <property type="evidence" value="ECO:0007669"/>
    <property type="project" value="UniProtKB-KW"/>
</dbReference>
<dbReference type="SUPFAM" id="SSF81923">
    <property type="entry name" value="Double Clp-N motif"/>
    <property type="match status" value="1"/>
</dbReference>
<keyword evidence="1" id="KW-0547">Nucleotide-binding</keyword>
<dbReference type="EMBL" id="QNBD01000071">
    <property type="protein sequence ID" value="RKX71892.1"/>
    <property type="molecule type" value="Genomic_DNA"/>
</dbReference>
<gene>
    <name evidence="4" type="ORF">DRP43_02065</name>
</gene>
<dbReference type="Pfam" id="PF07724">
    <property type="entry name" value="AAA_2"/>
    <property type="match status" value="1"/>
</dbReference>
<dbReference type="PANTHER" id="PTHR11638">
    <property type="entry name" value="ATP-DEPENDENT CLP PROTEASE"/>
    <property type="match status" value="1"/>
</dbReference>
<organism evidence="4 5">
    <name type="scientific">candidate division TA06 bacterium</name>
    <dbReference type="NCBI Taxonomy" id="2250710"/>
    <lineage>
        <taxon>Bacteria</taxon>
        <taxon>Bacteria division TA06</taxon>
    </lineage>
</organism>
<dbReference type="InterPro" id="IPR018247">
    <property type="entry name" value="EF_Hand_1_Ca_BS"/>
</dbReference>
<keyword evidence="2" id="KW-0067">ATP-binding</keyword>
<evidence type="ECO:0000256" key="1">
    <source>
        <dbReference type="ARBA" id="ARBA00022741"/>
    </source>
</evidence>
<dbReference type="InterPro" id="IPR003959">
    <property type="entry name" value="ATPase_AAA_core"/>
</dbReference>
<dbReference type="PROSITE" id="PS00018">
    <property type="entry name" value="EF_HAND_1"/>
    <property type="match status" value="1"/>
</dbReference>
<dbReference type="InterPro" id="IPR019489">
    <property type="entry name" value="Clp_ATPase_C"/>
</dbReference>
<comment type="caution">
    <text evidence="4">The sequence shown here is derived from an EMBL/GenBank/DDBJ whole genome shotgun (WGS) entry which is preliminary data.</text>
</comment>
<dbReference type="Gene3D" id="1.10.8.60">
    <property type="match status" value="1"/>
</dbReference>